<feature type="repeat" description="Cell wall-binding" evidence="2">
    <location>
        <begin position="535"/>
        <end position="554"/>
    </location>
</feature>
<evidence type="ECO:0000313" key="6">
    <source>
        <dbReference type="Proteomes" id="UP000278804"/>
    </source>
</evidence>
<feature type="chain" id="PRO_5039277591" evidence="4">
    <location>
        <begin position="27"/>
        <end position="595"/>
    </location>
</feature>
<feature type="repeat" description="Cell wall-binding" evidence="2">
    <location>
        <begin position="515"/>
        <end position="534"/>
    </location>
</feature>
<protein>
    <submittedName>
        <fullName evidence="5">N-acetylmuramoyl-L-alanine amidase family protein</fullName>
    </submittedName>
</protein>
<evidence type="ECO:0000256" key="4">
    <source>
        <dbReference type="SAM" id="SignalP"/>
    </source>
</evidence>
<dbReference type="RefSeq" id="WP_125163805.1">
    <property type="nucleotide sequence ID" value="NZ_CP034234.1"/>
</dbReference>
<reference evidence="5 6" key="1">
    <citation type="journal article" date="2020" name="Int. J. Syst. Evol. Microbiol.">
        <title>Description of Erysipelothrix piscisicarius sp. nov., an emergent fish pathogen, and assessment of virulence using a tiger barb (Puntigrus tetrazona) infection model.</title>
        <authorList>
            <person name="Pomaranski E.K."/>
            <person name="Griffin M.J."/>
            <person name="Camus A.C."/>
            <person name="Armwood A.R."/>
            <person name="Shelley J."/>
            <person name="Waldbieser G.C."/>
            <person name="LaFrentz B.R."/>
            <person name="Garcia J.C."/>
            <person name="Yanong R."/>
            <person name="Soto E."/>
        </authorList>
    </citation>
    <scope>NUCLEOTIDE SEQUENCE [LARGE SCALE GENOMIC DNA]</scope>
    <source>
        <strain evidence="5 6">15TAL0474</strain>
    </source>
</reference>
<name>A0A3Q8S6P0_9FIRM</name>
<evidence type="ECO:0000256" key="2">
    <source>
        <dbReference type="PROSITE-ProRule" id="PRU00591"/>
    </source>
</evidence>
<dbReference type="Gene3D" id="2.10.270.10">
    <property type="entry name" value="Cholin Binding"/>
    <property type="match status" value="3"/>
</dbReference>
<feature type="region of interest" description="Disordered" evidence="3">
    <location>
        <begin position="412"/>
        <end position="455"/>
    </location>
</feature>
<proteinExistence type="predicted"/>
<organism evidence="5 6">
    <name type="scientific">Erysipelothrix piscisicarius</name>
    <dbReference type="NCBI Taxonomy" id="2485784"/>
    <lineage>
        <taxon>Bacteria</taxon>
        <taxon>Bacillati</taxon>
        <taxon>Bacillota</taxon>
        <taxon>Erysipelotrichia</taxon>
        <taxon>Erysipelotrichales</taxon>
        <taxon>Erysipelotrichaceae</taxon>
        <taxon>Erysipelothrix</taxon>
    </lineage>
</organism>
<dbReference type="Proteomes" id="UP000278804">
    <property type="component" value="Chromosome"/>
</dbReference>
<feature type="repeat" description="Cell wall-binding" evidence="2">
    <location>
        <begin position="555"/>
        <end position="574"/>
    </location>
</feature>
<dbReference type="Pfam" id="PF01473">
    <property type="entry name" value="Choline_bind_1"/>
    <property type="match status" value="3"/>
</dbReference>
<sequence>MKKKKHLFPKVSLMSCLLLTAMPLQTAFADAPNFLVEPIAGTQIGTLPSIPGIDGFPIIPGIHDDMFQEMIESYKEQTKKLVIQKIKPFLINEAQYHRGVESINNDINSLIEEIESEENGLYGTHLALKQEIQRIATGLSYHRFTQEAKYLEDYGKLTFPELDEAYIDLLVNHKTSHRTLVKYENKVEGRAPLEALIVPLRSRLRTIHDLYFEVSLLPETHESFLEYQASNIQDKIVEVSRVLAQGVSEFIDYKRLENLMEKELHPLHLELSTLRKNRQIQMLRDVYPDFEQANELVESLKTTQDSKEKYKKFHELLELYIQRAGDIRKLDVFQRFYRTYQTVVEAEKEKLRDYLESNIFDSQFVQGEKVKNKEVKLVNRDVFLNMIQNARTMVEIKGIQLELDSIAKSFQKGEGDGKVEPERPIKVEKPGDQKKPIDQKKPVDEAKPEKNQTLKEGWNKKNDKWYYVEKSGAVAKGWKKVSNKWYYLDESGAMVTGWKKVSNKWYYLEKSGAMVTGWKKVSNKWYYLEKSGAMATGWKKVSNKWYYLEKSGAMATGWKKVSNKWYYLDNSGMMVTGSKTINGKKYTFKSDGSLK</sequence>
<evidence type="ECO:0000313" key="5">
    <source>
        <dbReference type="EMBL" id="AZK43585.1"/>
    </source>
</evidence>
<evidence type="ECO:0000256" key="3">
    <source>
        <dbReference type="SAM" id="MobiDB-lite"/>
    </source>
</evidence>
<dbReference type="SUPFAM" id="SSF69360">
    <property type="entry name" value="Cell wall binding repeat"/>
    <property type="match status" value="1"/>
</dbReference>
<dbReference type="EMBL" id="CP034234">
    <property type="protein sequence ID" value="AZK43585.1"/>
    <property type="molecule type" value="Genomic_DNA"/>
</dbReference>
<accession>A0A3Q8S6P0</accession>
<keyword evidence="4" id="KW-0732">Signal</keyword>
<dbReference type="Pfam" id="PF19127">
    <property type="entry name" value="Choline_bind_3"/>
    <property type="match status" value="1"/>
</dbReference>
<gene>
    <name evidence="5" type="ORF">EEI45_01125</name>
</gene>
<feature type="signal peptide" evidence="4">
    <location>
        <begin position="1"/>
        <end position="26"/>
    </location>
</feature>
<feature type="repeat" description="Cell wall-binding" evidence="2">
    <location>
        <begin position="495"/>
        <end position="514"/>
    </location>
</feature>
<dbReference type="InterPro" id="IPR018337">
    <property type="entry name" value="Cell_wall/Cho-bd_repeat"/>
</dbReference>
<feature type="repeat" description="Cell wall-binding" evidence="2">
    <location>
        <begin position="475"/>
        <end position="494"/>
    </location>
</feature>
<dbReference type="AlphaFoldDB" id="A0A3Q8S6P0"/>
<keyword evidence="1" id="KW-0677">Repeat</keyword>
<dbReference type="KEGG" id="eri:EEI45_01125"/>
<dbReference type="PROSITE" id="PS51170">
    <property type="entry name" value="CW"/>
    <property type="match status" value="5"/>
</dbReference>
<evidence type="ECO:0000256" key="1">
    <source>
        <dbReference type="ARBA" id="ARBA00022737"/>
    </source>
</evidence>
<keyword evidence="6" id="KW-1185">Reference proteome</keyword>